<dbReference type="InterPro" id="IPR003433">
    <property type="entry name" value="Capsid_VP4_densovirus"/>
</dbReference>
<accession>A0A7G8YXA5</accession>
<evidence type="ECO:0000313" key="2">
    <source>
        <dbReference type="EMBL" id="QNL09580.1"/>
    </source>
</evidence>
<dbReference type="GeneID" id="80541685"/>
<dbReference type="KEGG" id="vg:80541685"/>
<dbReference type="InterPro" id="IPR016184">
    <property type="entry name" value="Capsid/spike_ssDNA_virus"/>
</dbReference>
<evidence type="ECO:0008006" key="4">
    <source>
        <dbReference type="Google" id="ProtNLM"/>
    </source>
</evidence>
<dbReference type="Proteomes" id="UP001162003">
    <property type="component" value="Segment"/>
</dbReference>
<dbReference type="GO" id="GO:0005198">
    <property type="term" value="F:structural molecule activity"/>
    <property type="evidence" value="ECO:0007669"/>
    <property type="project" value="InterPro"/>
</dbReference>
<reference evidence="2 3" key="1">
    <citation type="journal article" date="2020" name="Sci. Rep.">
        <title>Mass mortality in freshwater mussels (Actinonaias pectorosa) in the Clinch River, USA, linked to a novel densovirus.</title>
        <authorList>
            <person name="Richard J.C."/>
            <person name="Leis E."/>
            <person name="Dunn C.D."/>
            <person name="Agbalog R."/>
            <person name="Waller D."/>
            <person name="Knowles S."/>
            <person name="Putnam J."/>
            <person name="Goldberg T.L."/>
        </authorList>
    </citation>
    <scope>NUCLEOTIDE SEQUENCE [LARGE SCALE GENOMIC DNA]</scope>
    <source>
        <strain evidence="2">CDnsV1/C47/2018</strain>
    </source>
</reference>
<keyword evidence="3" id="KW-1185">Reference proteome</keyword>
<feature type="compositionally biased region" description="Basic and acidic residues" evidence="1">
    <location>
        <begin position="32"/>
        <end position="41"/>
    </location>
</feature>
<sequence>MLSRVRAGEQFTPPHVSDDEPNLSRGSSQASGDREQSHSSRESIPSLPPTPGKFLEDNSRSDSESVGADAASGNMSSQDVLMDTSNDPSGKRGSEDSGNIDPKRQKVGGQGASSKKAIGTAKPQGMEGSGDRSVIYINRPMNSKTVVVKVFKKQHKFLTFGIASKIIVNDIPDQPGVAAHNNYYCTTALAEIPVHKPCLYLNPSEFNLLPLGAEVLEVKVSVVQRNPLLSFFTNASTTQLATLNQNKNGVYAIGLNKTGYGTDRWYYSFNATEPMIPEKVWTPVYRAGDPPAYPVPYQGLDNDFYGIDNTDKAFGTVVPKHQLGMYTVLKNYFCMTQNNNYRGGWPNLQSKVIEYDASAMTGEHVVSYTYRPNMGLLKDPQKYLPTQLPYGPNDYCHGTLQSQFEKVAVNNSAPAGNDNINYTHVDRTRYIPKLDIYTDIEKSQYLIRGIGGNNSAQIQPSLHVGLNPVPALTTSALVSGDTNSSFTDTRIYFDVSCEMVVGYRDYTDRPYATEFNCAAGEQIFSAKDTDDGLLPIDTDSTPYCKLYGRRAIPTIQ</sequence>
<feature type="compositionally biased region" description="Polar residues" evidence="1">
    <location>
        <begin position="73"/>
        <end position="88"/>
    </location>
</feature>
<protein>
    <recommendedName>
        <fullName evidence="4">Capsid protein</fullName>
    </recommendedName>
</protein>
<name>A0A7G8YXA5_9VIRU</name>
<dbReference type="EMBL" id="MT341473">
    <property type="protein sequence ID" value="QNL09580.1"/>
    <property type="molecule type" value="Genomic_DNA"/>
</dbReference>
<dbReference type="SUPFAM" id="SSF88645">
    <property type="entry name" value="ssDNA viruses"/>
    <property type="match status" value="1"/>
</dbReference>
<feature type="region of interest" description="Disordered" evidence="1">
    <location>
        <begin position="1"/>
        <end position="132"/>
    </location>
</feature>
<feature type="compositionally biased region" description="Basic and acidic residues" evidence="1">
    <location>
        <begin position="54"/>
        <end position="63"/>
    </location>
</feature>
<dbReference type="Pfam" id="PF02336">
    <property type="entry name" value="Denso_VP4"/>
    <property type="match status" value="1"/>
</dbReference>
<evidence type="ECO:0000313" key="3">
    <source>
        <dbReference type="Proteomes" id="UP001162003"/>
    </source>
</evidence>
<organism evidence="2 3">
    <name type="scientific">Clinch densovirus 1</name>
    <dbReference type="NCBI Taxonomy" id="2767029"/>
    <lineage>
        <taxon>Viruses</taxon>
        <taxon>Monodnaviria</taxon>
        <taxon>Shotokuvirae</taxon>
        <taxon>Cossaviricota</taxon>
        <taxon>Quintoviricetes</taxon>
        <taxon>Piccovirales</taxon>
        <taxon>Parvoviridae</taxon>
        <taxon>Densovirinae</taxon>
        <taxon>Pefuambidensovirus</taxon>
        <taxon>Pefuambidensovirus unionid1</taxon>
    </lineage>
</organism>
<proteinExistence type="predicted"/>
<evidence type="ECO:0000256" key="1">
    <source>
        <dbReference type="SAM" id="MobiDB-lite"/>
    </source>
</evidence>
<dbReference type="RefSeq" id="YP_010802875.1">
    <property type="nucleotide sequence ID" value="NC_077065.1"/>
</dbReference>